<feature type="transmembrane region" description="Helical" evidence="8">
    <location>
        <begin position="113"/>
        <end position="133"/>
    </location>
</feature>
<feature type="compositionally biased region" description="Acidic residues" evidence="7">
    <location>
        <begin position="326"/>
        <end position="339"/>
    </location>
</feature>
<evidence type="ECO:0000256" key="5">
    <source>
        <dbReference type="ARBA" id="ARBA00022989"/>
    </source>
</evidence>
<dbReference type="InterPro" id="IPR044880">
    <property type="entry name" value="NCX_ion-bd_dom_sf"/>
</dbReference>
<protein>
    <recommendedName>
        <fullName evidence="10">Sodium/calcium exchanger membrane region domain-containing protein</fullName>
    </recommendedName>
</protein>
<keyword evidence="12" id="KW-1185">Reference proteome</keyword>
<evidence type="ECO:0000313" key="12">
    <source>
        <dbReference type="Proteomes" id="UP001447188"/>
    </source>
</evidence>
<feature type="region of interest" description="Disordered" evidence="7">
    <location>
        <begin position="320"/>
        <end position="346"/>
    </location>
</feature>
<evidence type="ECO:0000313" key="11">
    <source>
        <dbReference type="EMBL" id="KAL0637747.1"/>
    </source>
</evidence>
<feature type="domain" description="Sodium/calcium exchanger membrane region" evidence="10">
    <location>
        <begin position="120"/>
        <end position="260"/>
    </location>
</feature>
<dbReference type="InterPro" id="IPR051359">
    <property type="entry name" value="CaCA_antiporter"/>
</dbReference>
<evidence type="ECO:0000256" key="9">
    <source>
        <dbReference type="SAM" id="SignalP"/>
    </source>
</evidence>
<sequence length="418" mass="46913">MAHPSRFLLVALLLLLSLLLSQDAAAKRITNPQSLIGKLPPELSTTHSNHGFFRLARRWDAQRGDLRKRDMECRRVHEFEDKCKFIRENCRDEEVGFFDYLELYYCRFPNVPAIPFSIMAAWLVMLFTTIGIAASDFFCINLSTIANILGMSESMAGVTFLAFGNGSPDVFSTFAAMKINSGSLAVGELIGAASFIAAVVAGSMAIVHPFRVGRKSFVRDVSFFIIAVLFGIGFLADGQIQMWECAVMVVFYVFYVCFVVVWHWMEKARRREKRRERMMRDHFAPEEEEEDLLVDEDEDGGVGLETEGLLGGSVRDLGALERGERDDEDEDEDEEEEEREAYADLSNAMRIARPRMERSLTPATPHSIRPSLVGALEKATQDPILIPADSALYLLAMQHILVPTGDAFAPRVGLPRLI</sequence>
<feature type="transmembrane region" description="Helical" evidence="8">
    <location>
        <begin position="184"/>
        <end position="205"/>
    </location>
</feature>
<evidence type="ECO:0000256" key="4">
    <source>
        <dbReference type="ARBA" id="ARBA00022692"/>
    </source>
</evidence>
<dbReference type="Gene3D" id="1.20.1420.30">
    <property type="entry name" value="NCX, central ion-binding region"/>
    <property type="match status" value="1"/>
</dbReference>
<feature type="transmembrane region" description="Helical" evidence="8">
    <location>
        <begin position="217"/>
        <end position="235"/>
    </location>
</feature>
<dbReference type="Proteomes" id="UP001447188">
    <property type="component" value="Unassembled WGS sequence"/>
</dbReference>
<reference evidence="11 12" key="1">
    <citation type="submission" date="2024-02" db="EMBL/GenBank/DDBJ databases">
        <title>Discinaceae phylogenomics.</title>
        <authorList>
            <person name="Dirks A.C."/>
            <person name="James T.Y."/>
        </authorList>
    </citation>
    <scope>NUCLEOTIDE SEQUENCE [LARGE SCALE GENOMIC DNA]</scope>
    <source>
        <strain evidence="11 12">ACD0624</strain>
    </source>
</reference>
<keyword evidence="5 8" id="KW-1133">Transmembrane helix</keyword>
<dbReference type="InterPro" id="IPR004837">
    <property type="entry name" value="NaCa_Exmemb"/>
</dbReference>
<dbReference type="PANTHER" id="PTHR12266">
    <property type="entry name" value="NA+/CA2+ K+ INDEPENDENT EXCHANGER"/>
    <property type="match status" value="1"/>
</dbReference>
<dbReference type="Pfam" id="PF01699">
    <property type="entry name" value="Na_Ca_ex"/>
    <property type="match status" value="1"/>
</dbReference>
<dbReference type="PANTHER" id="PTHR12266:SF0">
    <property type="entry name" value="MITOCHONDRIAL SODIUM_CALCIUM EXCHANGER PROTEIN"/>
    <property type="match status" value="1"/>
</dbReference>
<feature type="chain" id="PRO_5045909625" description="Sodium/calcium exchanger membrane region domain-containing protein" evidence="9">
    <location>
        <begin position="27"/>
        <end position="418"/>
    </location>
</feature>
<feature type="transmembrane region" description="Helical" evidence="8">
    <location>
        <begin position="145"/>
        <end position="164"/>
    </location>
</feature>
<evidence type="ECO:0000256" key="1">
    <source>
        <dbReference type="ARBA" id="ARBA00004141"/>
    </source>
</evidence>
<feature type="signal peptide" evidence="9">
    <location>
        <begin position="1"/>
        <end position="26"/>
    </location>
</feature>
<evidence type="ECO:0000256" key="8">
    <source>
        <dbReference type="SAM" id="Phobius"/>
    </source>
</evidence>
<evidence type="ECO:0000259" key="10">
    <source>
        <dbReference type="Pfam" id="PF01699"/>
    </source>
</evidence>
<keyword evidence="3" id="KW-0813">Transport</keyword>
<keyword evidence="4 8" id="KW-0812">Transmembrane</keyword>
<evidence type="ECO:0000256" key="7">
    <source>
        <dbReference type="SAM" id="MobiDB-lite"/>
    </source>
</evidence>
<dbReference type="EMBL" id="JBBBZM010000031">
    <property type="protein sequence ID" value="KAL0637747.1"/>
    <property type="molecule type" value="Genomic_DNA"/>
</dbReference>
<organism evidence="11 12">
    <name type="scientific">Discina gigas</name>
    <dbReference type="NCBI Taxonomy" id="1032678"/>
    <lineage>
        <taxon>Eukaryota</taxon>
        <taxon>Fungi</taxon>
        <taxon>Dikarya</taxon>
        <taxon>Ascomycota</taxon>
        <taxon>Pezizomycotina</taxon>
        <taxon>Pezizomycetes</taxon>
        <taxon>Pezizales</taxon>
        <taxon>Discinaceae</taxon>
        <taxon>Discina</taxon>
    </lineage>
</organism>
<gene>
    <name evidence="11" type="ORF">Q9L58_003308</name>
</gene>
<comment type="subcellular location">
    <subcellularLocation>
        <location evidence="1">Membrane</location>
        <topology evidence="1">Multi-pass membrane protein</topology>
    </subcellularLocation>
</comment>
<proteinExistence type="inferred from homology"/>
<comment type="caution">
    <text evidence="11">The sequence shown here is derived from an EMBL/GenBank/DDBJ whole genome shotgun (WGS) entry which is preliminary data.</text>
</comment>
<comment type="similarity">
    <text evidence="2">Belongs to the Ca(2+):cation antiporter (CaCA) (TC 2.A.19) family.</text>
</comment>
<evidence type="ECO:0000256" key="6">
    <source>
        <dbReference type="ARBA" id="ARBA00023136"/>
    </source>
</evidence>
<accession>A0ABR3GP96</accession>
<feature type="transmembrane region" description="Helical" evidence="8">
    <location>
        <begin position="241"/>
        <end position="265"/>
    </location>
</feature>
<name>A0ABR3GP96_9PEZI</name>
<keyword evidence="9" id="KW-0732">Signal</keyword>
<keyword evidence="6 8" id="KW-0472">Membrane</keyword>
<evidence type="ECO:0000256" key="3">
    <source>
        <dbReference type="ARBA" id="ARBA00022448"/>
    </source>
</evidence>
<evidence type="ECO:0000256" key="2">
    <source>
        <dbReference type="ARBA" id="ARBA00008170"/>
    </source>
</evidence>